<dbReference type="PANTHER" id="PTHR24171:SF8">
    <property type="entry name" value="BRCA1-ASSOCIATED RING DOMAIN PROTEIN 1"/>
    <property type="match status" value="1"/>
</dbReference>
<keyword evidence="2 3" id="KW-0040">ANK repeat</keyword>
<dbReference type="AlphaFoldDB" id="A0AA36HXX5"/>
<evidence type="ECO:0000256" key="3">
    <source>
        <dbReference type="PROSITE-ProRule" id="PRU00023"/>
    </source>
</evidence>
<dbReference type="SUPFAM" id="SSF48371">
    <property type="entry name" value="ARM repeat"/>
    <property type="match status" value="1"/>
</dbReference>
<dbReference type="SUPFAM" id="SSF48403">
    <property type="entry name" value="Ankyrin repeat"/>
    <property type="match status" value="1"/>
</dbReference>
<dbReference type="Gene3D" id="1.25.10.10">
    <property type="entry name" value="Leucine-rich Repeat Variant"/>
    <property type="match status" value="1"/>
</dbReference>
<dbReference type="Proteomes" id="UP001178507">
    <property type="component" value="Unassembled WGS sequence"/>
</dbReference>
<dbReference type="Pfam" id="PF12796">
    <property type="entry name" value="Ank_2"/>
    <property type="match status" value="1"/>
</dbReference>
<dbReference type="InterPro" id="IPR011989">
    <property type="entry name" value="ARM-like"/>
</dbReference>
<keyword evidence="1" id="KW-0677">Repeat</keyword>
<dbReference type="PANTHER" id="PTHR24171">
    <property type="entry name" value="ANKYRIN REPEAT DOMAIN-CONTAINING PROTEIN 39-RELATED"/>
    <property type="match status" value="1"/>
</dbReference>
<organism evidence="4 5">
    <name type="scientific">Effrenium voratum</name>
    <dbReference type="NCBI Taxonomy" id="2562239"/>
    <lineage>
        <taxon>Eukaryota</taxon>
        <taxon>Sar</taxon>
        <taxon>Alveolata</taxon>
        <taxon>Dinophyceae</taxon>
        <taxon>Suessiales</taxon>
        <taxon>Symbiodiniaceae</taxon>
        <taxon>Effrenium</taxon>
    </lineage>
</organism>
<dbReference type="GO" id="GO:0085020">
    <property type="term" value="P:protein K6-linked ubiquitination"/>
    <property type="evidence" value="ECO:0007669"/>
    <property type="project" value="TreeGrafter"/>
</dbReference>
<sequence>MIDHVEMLVEHLTDDDPKKRIKAAEAMSAYIADDAYLPETMEVHPAQVLATLFFKSIPDRMACISAARCLAIMGRRAAPYASAALTKVLQNSGSDLRYEALVALGYLGPEASPEAAAAVANRVIHDEDARLRRQALQTLAVFGPDAAQASAAAIAKACHDEDTDVQVAAMHCMKAMGPDMDGQIAGPALQKVLASGSQEMRRFAMETIAVIGPGVASHVSKPVAEHLRPLPGSDPVLRQLAVDALEALGPEVVYEQELLLSRAVKDPETEVKAAQNCSSLQCPEGHVAKVLAAAALCQADCDVAVDLYTCCNQLCSSFTCTGSSSLRPESSAIACDGPCLPEDRAKCCDFPPVQDDGTQLLRAVIAGEAGMSSNHLLRFGVPSSDLAQVSEVDRLVAMSVTAKATAALHIAALHGHSETLRRLIEGRADVNQLDDRGWAPLHVAAGAGRIEVMNSLIAARAIPDLQSPDGTPYDIALRAVPRGPDPPLISVLLSQHARAWQDELNF</sequence>
<dbReference type="InterPro" id="IPR036770">
    <property type="entry name" value="Ankyrin_rpt-contain_sf"/>
</dbReference>
<dbReference type="GO" id="GO:0004842">
    <property type="term" value="F:ubiquitin-protein transferase activity"/>
    <property type="evidence" value="ECO:0007669"/>
    <property type="project" value="TreeGrafter"/>
</dbReference>
<dbReference type="SMART" id="SM00248">
    <property type="entry name" value="ANK"/>
    <property type="match status" value="2"/>
</dbReference>
<protein>
    <submittedName>
        <fullName evidence="4">Uncharacterized protein</fullName>
    </submittedName>
</protein>
<feature type="repeat" description="ANK" evidence="3">
    <location>
        <begin position="436"/>
        <end position="468"/>
    </location>
</feature>
<comment type="caution">
    <text evidence="4">The sequence shown here is derived from an EMBL/GenBank/DDBJ whole genome shotgun (WGS) entry which is preliminary data.</text>
</comment>
<evidence type="ECO:0000256" key="2">
    <source>
        <dbReference type="ARBA" id="ARBA00023043"/>
    </source>
</evidence>
<evidence type="ECO:0000256" key="1">
    <source>
        <dbReference type="ARBA" id="ARBA00022737"/>
    </source>
</evidence>
<dbReference type="PROSITE" id="PS50088">
    <property type="entry name" value="ANK_REPEAT"/>
    <property type="match status" value="2"/>
</dbReference>
<dbReference type="EMBL" id="CAUJNA010000460">
    <property type="protein sequence ID" value="CAJ1377405.1"/>
    <property type="molecule type" value="Genomic_DNA"/>
</dbReference>
<evidence type="ECO:0000313" key="5">
    <source>
        <dbReference type="Proteomes" id="UP001178507"/>
    </source>
</evidence>
<reference evidence="4" key="1">
    <citation type="submission" date="2023-08" db="EMBL/GenBank/DDBJ databases">
        <authorList>
            <person name="Chen Y."/>
            <person name="Shah S."/>
            <person name="Dougan E. K."/>
            <person name="Thang M."/>
            <person name="Chan C."/>
        </authorList>
    </citation>
    <scope>NUCLEOTIDE SEQUENCE</scope>
</reference>
<dbReference type="PROSITE" id="PS50297">
    <property type="entry name" value="ANK_REP_REGION"/>
    <property type="match status" value="2"/>
</dbReference>
<feature type="repeat" description="ANK" evidence="3">
    <location>
        <begin position="403"/>
        <end position="435"/>
    </location>
</feature>
<keyword evidence="5" id="KW-1185">Reference proteome</keyword>
<dbReference type="InterPro" id="IPR002110">
    <property type="entry name" value="Ankyrin_rpt"/>
</dbReference>
<name>A0AA36HXX5_9DINO</name>
<dbReference type="Gene3D" id="1.25.40.20">
    <property type="entry name" value="Ankyrin repeat-containing domain"/>
    <property type="match status" value="1"/>
</dbReference>
<proteinExistence type="predicted"/>
<evidence type="ECO:0000313" key="4">
    <source>
        <dbReference type="EMBL" id="CAJ1377405.1"/>
    </source>
</evidence>
<accession>A0AA36HXX5</accession>
<dbReference type="InterPro" id="IPR016024">
    <property type="entry name" value="ARM-type_fold"/>
</dbReference>
<gene>
    <name evidence="4" type="ORF">EVOR1521_LOCUS6212</name>
</gene>